<evidence type="ECO:0000256" key="2">
    <source>
        <dbReference type="ARBA" id="ARBA00023015"/>
    </source>
</evidence>
<comment type="caution">
    <text evidence="6">The sequence shown here is derived from an EMBL/GenBank/DDBJ whole genome shotgun (WGS) entry which is preliminary data.</text>
</comment>
<keyword evidence="3" id="KW-0238">DNA-binding</keyword>
<evidence type="ECO:0000256" key="4">
    <source>
        <dbReference type="ARBA" id="ARBA00023163"/>
    </source>
</evidence>
<dbReference type="AlphaFoldDB" id="A0AB34FCI9"/>
<evidence type="ECO:0000256" key="5">
    <source>
        <dbReference type="SAM" id="Phobius"/>
    </source>
</evidence>
<evidence type="ECO:0000256" key="1">
    <source>
        <dbReference type="ARBA" id="ARBA00022833"/>
    </source>
</evidence>
<gene>
    <name evidence="6" type="ORF">O9K51_10512</name>
</gene>
<reference evidence="6" key="1">
    <citation type="submission" date="2023-01" db="EMBL/GenBank/DDBJ databases">
        <title>The growth and conidiation of Purpureocillium lavendulum are regulated by nitrogen source and histone H3K14 acetylation.</title>
        <authorList>
            <person name="Tang P."/>
            <person name="Han J."/>
            <person name="Zhang C."/>
            <person name="Tang P."/>
            <person name="Qi F."/>
            <person name="Zhang K."/>
            <person name="Liang L."/>
        </authorList>
    </citation>
    <scope>NUCLEOTIDE SEQUENCE</scope>
    <source>
        <strain evidence="6">YMF1.00683</strain>
    </source>
</reference>
<evidence type="ECO:0000313" key="7">
    <source>
        <dbReference type="Proteomes" id="UP001163105"/>
    </source>
</evidence>
<evidence type="ECO:0000256" key="3">
    <source>
        <dbReference type="ARBA" id="ARBA00023125"/>
    </source>
</evidence>
<dbReference type="PANTHER" id="PTHR47663:SF1">
    <property type="entry name" value="XYLANOLYTIC TRANSCRIPTIONAL ACTIVATOR XLNR-RELATED"/>
    <property type="match status" value="1"/>
</dbReference>
<accession>A0AB34FCI9</accession>
<feature type="transmembrane region" description="Helical" evidence="5">
    <location>
        <begin position="103"/>
        <end position="123"/>
    </location>
</feature>
<proteinExistence type="predicted"/>
<name>A0AB34FCI9_9HYPO</name>
<dbReference type="PANTHER" id="PTHR47663">
    <property type="entry name" value="XYLANOLYTIC TRANSCRIPTIONAL ACTIVATOR XLNR-RELATED"/>
    <property type="match status" value="1"/>
</dbReference>
<keyword evidence="4" id="KW-0804">Transcription</keyword>
<keyword evidence="5" id="KW-1133">Transmembrane helix</keyword>
<dbReference type="InterPro" id="IPR051439">
    <property type="entry name" value="XlnR/Xlr1"/>
</dbReference>
<dbReference type="Proteomes" id="UP001163105">
    <property type="component" value="Unassembled WGS sequence"/>
</dbReference>
<dbReference type="EMBL" id="JAQHRD010000015">
    <property type="protein sequence ID" value="KAJ6436975.1"/>
    <property type="molecule type" value="Genomic_DNA"/>
</dbReference>
<keyword evidence="5" id="KW-0812">Transmembrane</keyword>
<keyword evidence="7" id="KW-1185">Reference proteome</keyword>
<organism evidence="6 7">
    <name type="scientific">Purpureocillium lavendulum</name>
    <dbReference type="NCBI Taxonomy" id="1247861"/>
    <lineage>
        <taxon>Eukaryota</taxon>
        <taxon>Fungi</taxon>
        <taxon>Dikarya</taxon>
        <taxon>Ascomycota</taxon>
        <taxon>Pezizomycotina</taxon>
        <taxon>Sordariomycetes</taxon>
        <taxon>Hypocreomycetidae</taxon>
        <taxon>Hypocreales</taxon>
        <taxon>Ophiocordycipitaceae</taxon>
        <taxon>Purpureocillium</taxon>
    </lineage>
</organism>
<keyword evidence="5" id="KW-0472">Membrane</keyword>
<keyword evidence="1" id="KW-0862">Zinc</keyword>
<dbReference type="GO" id="GO:0003677">
    <property type="term" value="F:DNA binding"/>
    <property type="evidence" value="ECO:0007669"/>
    <property type="project" value="UniProtKB-KW"/>
</dbReference>
<protein>
    <submittedName>
        <fullName evidence="6">Transposase-like protein</fullName>
    </submittedName>
</protein>
<sequence>MSRGRGHANLCSITGSTIIQCGAVPVSSGDADDLSRVRLAKAYGTHIMHVLYVLLYGKWDTIAMLEDDDDWITSPQFAECASHAISASQSLSFILTIDPELSFMSYLFGIYLLQGSFIFLLFADRMPQLGSNESVEQACETIIRAHERNFRKVLRSILYSVQNPSPTDWEAHVA</sequence>
<evidence type="ECO:0000313" key="6">
    <source>
        <dbReference type="EMBL" id="KAJ6436975.1"/>
    </source>
</evidence>
<keyword evidence="2" id="KW-0805">Transcription regulation</keyword>